<sequence>MAIEETNKLAAGAPKPAAGAQESNVGNGDMAHLIGNMGILIDSTIETVQGMLSNVSTATGQIVEGVTATVNSDAVKGIINNVSTATGQIIEGVSTTINSDQVKGIIDNVNSVSGQLIEGVTNTLKSETIQNSFNELGKFWTGMISNLNSTVNTDQVKNLFDNVSSGINQLAGSIFSQGMPPVFMGGGEEKRKLVQQIPMVRSSEAKPAPQPAPESEPKA</sequence>
<keyword evidence="2" id="KW-0946">Virion</keyword>
<gene>
    <name evidence="2" type="primary">csmH</name>
    <name evidence="2" type="ORF">FGF66_07385</name>
</gene>
<dbReference type="InterPro" id="IPR017845">
    <property type="entry name" value="Chlorosome_envelope_CsmH"/>
</dbReference>
<feature type="region of interest" description="Disordered" evidence="1">
    <location>
        <begin position="200"/>
        <end position="219"/>
    </location>
</feature>
<dbReference type="AlphaFoldDB" id="A0A5C4S6J3"/>
<accession>A0A5C4S6J3</accession>
<proteinExistence type="predicted"/>
<evidence type="ECO:0000313" key="3">
    <source>
        <dbReference type="Proteomes" id="UP000308271"/>
    </source>
</evidence>
<keyword evidence="2" id="KW-0261">Viral envelope protein</keyword>
<evidence type="ECO:0000313" key="2">
    <source>
        <dbReference type="EMBL" id="TNJ38798.1"/>
    </source>
</evidence>
<protein>
    <submittedName>
        <fullName evidence="2">Chlorosome envelope protein H</fullName>
    </submittedName>
</protein>
<dbReference type="EMBL" id="VDCH01000013">
    <property type="protein sequence ID" value="TNJ38798.1"/>
    <property type="molecule type" value="Genomic_DNA"/>
</dbReference>
<evidence type="ECO:0000256" key="1">
    <source>
        <dbReference type="SAM" id="MobiDB-lite"/>
    </source>
</evidence>
<feature type="compositionally biased region" description="Pro residues" evidence="1">
    <location>
        <begin position="208"/>
        <end position="219"/>
    </location>
</feature>
<reference evidence="2 3" key="1">
    <citation type="submission" date="2019-05" db="EMBL/GenBank/DDBJ databases">
        <title>Draft Whole-Genome sequence of the green sulfur bacterium Chlorobaculum thiosulfatiphilum DSM 249.</title>
        <authorList>
            <person name="Meyer T.E."/>
            <person name="Kyndt J.A."/>
        </authorList>
    </citation>
    <scope>NUCLEOTIDE SEQUENCE [LARGE SCALE GENOMIC DNA]</scope>
    <source>
        <strain evidence="2 3">DSM 249</strain>
    </source>
</reference>
<dbReference type="OrthoDB" id="597614at2"/>
<dbReference type="RefSeq" id="WP_139457024.1">
    <property type="nucleotide sequence ID" value="NZ_VDCH01000013.1"/>
</dbReference>
<organism evidence="2 3">
    <name type="scientific">Chlorobaculum thiosulfatiphilum</name>
    <name type="common">Chlorobium limicola f.sp. thiosulfatophilum</name>
    <dbReference type="NCBI Taxonomy" id="115852"/>
    <lineage>
        <taxon>Bacteria</taxon>
        <taxon>Pseudomonadati</taxon>
        <taxon>Chlorobiota</taxon>
        <taxon>Chlorobiia</taxon>
        <taxon>Chlorobiales</taxon>
        <taxon>Chlorobiaceae</taxon>
        <taxon>Chlorobaculum</taxon>
    </lineage>
</organism>
<name>A0A5C4S6J3_CHLTI</name>
<dbReference type="Proteomes" id="UP000308271">
    <property type="component" value="Unassembled WGS sequence"/>
</dbReference>
<comment type="caution">
    <text evidence="2">The sequence shown here is derived from an EMBL/GenBank/DDBJ whole genome shotgun (WGS) entry which is preliminary data.</text>
</comment>
<feature type="region of interest" description="Disordered" evidence="1">
    <location>
        <begin position="1"/>
        <end position="24"/>
    </location>
</feature>
<dbReference type="NCBIfam" id="TIGR03058">
    <property type="entry name" value="rpt_csmH"/>
    <property type="match status" value="3"/>
</dbReference>
<keyword evidence="3" id="KW-1185">Reference proteome</keyword>
<feature type="compositionally biased region" description="Low complexity" evidence="1">
    <location>
        <begin position="10"/>
        <end position="20"/>
    </location>
</feature>